<keyword evidence="2" id="KW-1133">Transmembrane helix</keyword>
<sequence length="115" mass="13179">MAVVLVVFVSLGFFFMLGLFFVASFFIIKMIKKESSDEKDDVIIRADEHLKVKEDVVNGPFGPQVVLSMEKDKKFEEDIVKKEQKMKSSEFMQGQNREIRTGDLESGESSSKYKN</sequence>
<evidence type="ECO:0000313" key="3">
    <source>
        <dbReference type="EMBL" id="GER38756.1"/>
    </source>
</evidence>
<keyword evidence="4" id="KW-1185">Reference proteome</keyword>
<proteinExistence type="predicted"/>
<accession>A0A5A7Q1K5</accession>
<evidence type="ECO:0000256" key="2">
    <source>
        <dbReference type="SAM" id="Phobius"/>
    </source>
</evidence>
<protein>
    <submittedName>
        <fullName evidence="3">Tracheary element differentiation-related 6</fullName>
    </submittedName>
</protein>
<dbReference type="InterPro" id="IPR044950">
    <property type="entry name" value="TED6/7"/>
</dbReference>
<dbReference type="Proteomes" id="UP000325081">
    <property type="component" value="Unassembled WGS sequence"/>
</dbReference>
<dbReference type="GO" id="GO:0009834">
    <property type="term" value="P:plant-type secondary cell wall biogenesis"/>
    <property type="evidence" value="ECO:0007669"/>
    <property type="project" value="InterPro"/>
</dbReference>
<dbReference type="PANTHER" id="PTHR35697">
    <property type="entry name" value="OS08G0108300 PROTEIN"/>
    <property type="match status" value="1"/>
</dbReference>
<feature type="region of interest" description="Disordered" evidence="1">
    <location>
        <begin position="85"/>
        <end position="115"/>
    </location>
</feature>
<comment type="caution">
    <text evidence="3">The sequence shown here is derived from an EMBL/GenBank/DDBJ whole genome shotgun (WGS) entry which is preliminary data.</text>
</comment>
<evidence type="ECO:0000256" key="1">
    <source>
        <dbReference type="SAM" id="MobiDB-lite"/>
    </source>
</evidence>
<keyword evidence="2" id="KW-0472">Membrane</keyword>
<dbReference type="OrthoDB" id="785473at2759"/>
<feature type="transmembrane region" description="Helical" evidence="2">
    <location>
        <begin position="6"/>
        <end position="28"/>
    </location>
</feature>
<gene>
    <name evidence="3" type="ORF">STAS_15277</name>
</gene>
<dbReference type="PANTHER" id="PTHR35697:SF1">
    <property type="entry name" value="PROTEIN TRACHEARY ELEMENT DIFFERENTIATION-RELATED 7"/>
    <property type="match status" value="1"/>
</dbReference>
<keyword evidence="2" id="KW-0812">Transmembrane</keyword>
<evidence type="ECO:0000313" key="4">
    <source>
        <dbReference type="Proteomes" id="UP000325081"/>
    </source>
</evidence>
<reference evidence="4" key="1">
    <citation type="journal article" date="2019" name="Curr. Biol.">
        <title>Genome Sequence of Striga asiatica Provides Insight into the Evolution of Plant Parasitism.</title>
        <authorList>
            <person name="Yoshida S."/>
            <person name="Kim S."/>
            <person name="Wafula E.K."/>
            <person name="Tanskanen J."/>
            <person name="Kim Y.M."/>
            <person name="Honaas L."/>
            <person name="Yang Z."/>
            <person name="Spallek T."/>
            <person name="Conn C.E."/>
            <person name="Ichihashi Y."/>
            <person name="Cheong K."/>
            <person name="Cui S."/>
            <person name="Der J.P."/>
            <person name="Gundlach H."/>
            <person name="Jiao Y."/>
            <person name="Hori C."/>
            <person name="Ishida J.K."/>
            <person name="Kasahara H."/>
            <person name="Kiba T."/>
            <person name="Kim M.S."/>
            <person name="Koo N."/>
            <person name="Laohavisit A."/>
            <person name="Lee Y.H."/>
            <person name="Lumba S."/>
            <person name="McCourt P."/>
            <person name="Mortimer J.C."/>
            <person name="Mutuku J.M."/>
            <person name="Nomura T."/>
            <person name="Sasaki-Sekimoto Y."/>
            <person name="Seto Y."/>
            <person name="Wang Y."/>
            <person name="Wakatake T."/>
            <person name="Sakakibara H."/>
            <person name="Demura T."/>
            <person name="Yamaguchi S."/>
            <person name="Yoneyama K."/>
            <person name="Manabe R.I."/>
            <person name="Nelson D.C."/>
            <person name="Schulman A.H."/>
            <person name="Timko M.P."/>
            <person name="dePamphilis C.W."/>
            <person name="Choi D."/>
            <person name="Shirasu K."/>
        </authorList>
    </citation>
    <scope>NUCLEOTIDE SEQUENCE [LARGE SCALE GENOMIC DNA]</scope>
    <source>
        <strain evidence="4">cv. UVA1</strain>
    </source>
</reference>
<name>A0A5A7Q1K5_STRAF</name>
<dbReference type="EMBL" id="BKCP01005516">
    <property type="protein sequence ID" value="GER38756.1"/>
    <property type="molecule type" value="Genomic_DNA"/>
</dbReference>
<dbReference type="AlphaFoldDB" id="A0A5A7Q1K5"/>
<organism evidence="3 4">
    <name type="scientific">Striga asiatica</name>
    <name type="common">Asiatic witchweed</name>
    <name type="synonym">Buchnera asiatica</name>
    <dbReference type="NCBI Taxonomy" id="4170"/>
    <lineage>
        <taxon>Eukaryota</taxon>
        <taxon>Viridiplantae</taxon>
        <taxon>Streptophyta</taxon>
        <taxon>Embryophyta</taxon>
        <taxon>Tracheophyta</taxon>
        <taxon>Spermatophyta</taxon>
        <taxon>Magnoliopsida</taxon>
        <taxon>eudicotyledons</taxon>
        <taxon>Gunneridae</taxon>
        <taxon>Pentapetalae</taxon>
        <taxon>asterids</taxon>
        <taxon>lamiids</taxon>
        <taxon>Lamiales</taxon>
        <taxon>Orobanchaceae</taxon>
        <taxon>Buchnereae</taxon>
        <taxon>Striga</taxon>
    </lineage>
</organism>